<name>A0A1Y5FG41_9BACT</name>
<evidence type="ECO:0000313" key="3">
    <source>
        <dbReference type="Proteomes" id="UP000196531"/>
    </source>
</evidence>
<protein>
    <recommendedName>
        <fullName evidence="4">Lipoprotein</fullName>
    </recommendedName>
</protein>
<reference evidence="3" key="1">
    <citation type="journal article" date="2017" name="Proc. Natl. Acad. Sci. U.S.A.">
        <title>Simulation of Deepwater Horizon oil plume reveals substrate specialization within a complex community of hydrocarbon-degraders.</title>
        <authorList>
            <person name="Hu P."/>
            <person name="Dubinsky E.A."/>
            <person name="Probst A.J."/>
            <person name="Wang J."/>
            <person name="Sieber C.M.K."/>
            <person name="Tom L.M."/>
            <person name="Gardinali P."/>
            <person name="Banfield J.F."/>
            <person name="Atlas R.M."/>
            <person name="Andersen G.L."/>
        </authorList>
    </citation>
    <scope>NUCLEOTIDE SEQUENCE [LARGE SCALE GENOMIC DNA]</scope>
</reference>
<evidence type="ECO:0000313" key="2">
    <source>
        <dbReference type="EMBL" id="OUR98672.1"/>
    </source>
</evidence>
<keyword evidence="1" id="KW-0732">Signal</keyword>
<dbReference type="EMBL" id="MAAO01000004">
    <property type="protein sequence ID" value="OUR98672.1"/>
    <property type="molecule type" value="Genomic_DNA"/>
</dbReference>
<comment type="caution">
    <text evidence="2">The sequence shown here is derived from an EMBL/GenBank/DDBJ whole genome shotgun (WGS) entry which is preliminary data.</text>
</comment>
<accession>A0A1Y5FG41</accession>
<proteinExistence type="predicted"/>
<dbReference type="AlphaFoldDB" id="A0A1Y5FG41"/>
<dbReference type="Proteomes" id="UP000196531">
    <property type="component" value="Unassembled WGS sequence"/>
</dbReference>
<evidence type="ECO:0008006" key="4">
    <source>
        <dbReference type="Google" id="ProtNLM"/>
    </source>
</evidence>
<sequence length="389" mass="43540">MKLSKNIKLLSLLGMTVLSTNAFSAFSSSTVELNLHDECGTSKICEIEEYGVTIECSGNVQRGTGYGLSCSDGDFTISTTKFPMVGLKTHYYPLKVNGNTVTNVKQNHIDRDFTKELDFTNSIVFKDAHDQPYLKSIFVQKSIHNAIYNVASALNAPLFESYRFVNLQLEKFKKNIKKSDIGHTARLQKALEEGMKLLDAKDKKTGESLYSILDWRIQENSRLIIAFGSILDELLAEYDHVESIKFAIENMRILVSELRKSYGWNRGLSGNVSKASSTLLEVIRLEVQELGAIKMSLGETTTAFSDILKITGQLKAKIDAAKSGDMRAQRDIWRFLDVWNDEAWQVELNKLVDAGPDVKGLVTPKLSMLIQAMESIEELTDAGFIIPEL</sequence>
<evidence type="ECO:0000256" key="1">
    <source>
        <dbReference type="SAM" id="SignalP"/>
    </source>
</evidence>
<feature type="chain" id="PRO_5012893012" description="Lipoprotein" evidence="1">
    <location>
        <begin position="25"/>
        <end position="389"/>
    </location>
</feature>
<organism evidence="2 3">
    <name type="scientific">Halobacteriovorax marinus</name>
    <dbReference type="NCBI Taxonomy" id="97084"/>
    <lineage>
        <taxon>Bacteria</taxon>
        <taxon>Pseudomonadati</taxon>
        <taxon>Bdellovibrionota</taxon>
        <taxon>Bacteriovoracia</taxon>
        <taxon>Bacteriovoracales</taxon>
        <taxon>Halobacteriovoraceae</taxon>
        <taxon>Halobacteriovorax</taxon>
    </lineage>
</organism>
<feature type="signal peptide" evidence="1">
    <location>
        <begin position="1"/>
        <end position="24"/>
    </location>
</feature>
<gene>
    <name evidence="2" type="ORF">A9Q84_04460</name>
</gene>